<gene>
    <name evidence="11" type="ORF">HJG59_004733</name>
</gene>
<feature type="disulfide bond" evidence="8">
    <location>
        <begin position="523"/>
        <end position="566"/>
    </location>
</feature>
<keyword evidence="3 8" id="KW-0768">Sushi</keyword>
<sequence>MRSKDLAVFIILVISGELYAEEKPCGLPSVHNGRIAPYFYTFESFYFPMSIDQKLSFSCLAGYTTDKGKQEAKTTCTAAGWSPEPRCFKKCTRPDLVNGHISDSKLLYTIRESMRYGCDSGYKTAGGQDEEVVQCLKDGWSSQPACRKEHETCLAPELQHGNYSTTQKMFRVRDTVRYQCDPGYYTAGGGTTEEAECHTHGWSVPPTCTKFKCSSLKEIENGYFLPVKQTYEEGDVVQFFCRENYYLSGSDLIQCYHFGWYPDSPVCEGKRNRCPPPPLPVKAKIQAPSTTYRDGETARVECELNFEIQGPEEIRCDNGKWTEPPQCVEEQKVACEAPPPVQNGAVHLPSEAYRSGDRVTYVCSRGFHRLGPKEIICQRGRWTTPPECVENIETCNPPPNITNGAVIDQLSGRYAAGASVEYRCNEYYIMRGTQMSYCDYGHWTPPPVCLEPCTVSQDDMHRNNIQMKWKYEGEILHGDLIDFSCKQGFGLSPSTPPSTLSVRCDRGRVQYPLCVKKESKGFCPSPLLINNGVFISSKTGIYENGSSVEYRCFQYHFLQGSKYSYCIEGVWTTPPSCLEPCILSWAEMQQNNLLLKWTFDNRPFIFHGDYIHFLCVRDTYMMDSSVIKTELRVPCDKGKLKYPKCVPRQRTLSYQEPFRT</sequence>
<reference evidence="11 12" key="1">
    <citation type="journal article" date="2020" name="Nature">
        <title>Six reference-quality genomes reveal evolution of bat adaptations.</title>
        <authorList>
            <person name="Jebb D."/>
            <person name="Huang Z."/>
            <person name="Pippel M."/>
            <person name="Hughes G.M."/>
            <person name="Lavrichenko K."/>
            <person name="Devanna P."/>
            <person name="Winkler S."/>
            <person name="Jermiin L.S."/>
            <person name="Skirmuntt E.C."/>
            <person name="Katzourakis A."/>
            <person name="Burkitt-Gray L."/>
            <person name="Ray D.A."/>
            <person name="Sullivan K.A.M."/>
            <person name="Roscito J.G."/>
            <person name="Kirilenko B.M."/>
            <person name="Davalos L.M."/>
            <person name="Corthals A.P."/>
            <person name="Power M.L."/>
            <person name="Jones G."/>
            <person name="Ransome R.D."/>
            <person name="Dechmann D.K.N."/>
            <person name="Locatelli A.G."/>
            <person name="Puechmaille S.J."/>
            <person name="Fedrigo O."/>
            <person name="Jarvis E.D."/>
            <person name="Hiller M."/>
            <person name="Vernes S.C."/>
            <person name="Myers E.W."/>
            <person name="Teeling E.C."/>
        </authorList>
    </citation>
    <scope>NUCLEOTIDE SEQUENCE [LARGE SCALE GENOMIC DNA]</scope>
    <source>
        <strain evidence="11">MMolMol1</strain>
        <tissue evidence="11">Muscle</tissue>
    </source>
</reference>
<keyword evidence="4 9" id="KW-0732">Signal</keyword>
<evidence type="ECO:0000256" key="8">
    <source>
        <dbReference type="PROSITE-ProRule" id="PRU00302"/>
    </source>
</evidence>
<dbReference type="GO" id="GO:0007596">
    <property type="term" value="P:blood coagulation"/>
    <property type="evidence" value="ECO:0007669"/>
    <property type="project" value="TreeGrafter"/>
</dbReference>
<keyword evidence="5" id="KW-0677">Repeat</keyword>
<dbReference type="FunCoup" id="A0A7J8BLK9">
    <property type="interactions" value="132"/>
</dbReference>
<evidence type="ECO:0000256" key="3">
    <source>
        <dbReference type="ARBA" id="ARBA00022659"/>
    </source>
</evidence>
<dbReference type="Proteomes" id="UP000550707">
    <property type="component" value="Unassembled WGS sequence"/>
</dbReference>
<proteinExistence type="predicted"/>
<dbReference type="PANTHER" id="PTHR45785">
    <property type="entry name" value="COMPLEMENT FACTOR H-RELATED"/>
    <property type="match status" value="1"/>
</dbReference>
<dbReference type="SMART" id="SM00032">
    <property type="entry name" value="CCP"/>
    <property type="match status" value="9"/>
</dbReference>
<feature type="domain" description="Sushi" evidence="10">
    <location>
        <begin position="333"/>
        <end position="390"/>
    </location>
</feature>
<keyword evidence="7" id="KW-0325">Glycoprotein</keyword>
<evidence type="ECO:0000256" key="5">
    <source>
        <dbReference type="ARBA" id="ARBA00022737"/>
    </source>
</evidence>
<feature type="disulfide bond" evidence="8">
    <location>
        <begin position="395"/>
        <end position="438"/>
    </location>
</feature>
<comment type="caution">
    <text evidence="8">Lacks conserved residue(s) required for the propagation of feature annotation.</text>
</comment>
<dbReference type="InterPro" id="IPR035976">
    <property type="entry name" value="Sushi/SCR/CCP_sf"/>
</dbReference>
<dbReference type="AlphaFoldDB" id="A0A7J8BLK9"/>
<feature type="domain" description="Sushi" evidence="10">
    <location>
        <begin position="151"/>
        <end position="210"/>
    </location>
</feature>
<evidence type="ECO:0000313" key="12">
    <source>
        <dbReference type="Proteomes" id="UP000550707"/>
    </source>
</evidence>
<feature type="domain" description="Sushi" evidence="10">
    <location>
        <begin position="211"/>
        <end position="269"/>
    </location>
</feature>
<keyword evidence="2" id="KW-0964">Secreted</keyword>
<evidence type="ECO:0000256" key="7">
    <source>
        <dbReference type="ARBA" id="ARBA00023180"/>
    </source>
</evidence>
<dbReference type="PANTHER" id="PTHR45785:SF3">
    <property type="entry name" value="COAGULATION FACTOR XIII B CHAIN"/>
    <property type="match status" value="1"/>
</dbReference>
<feature type="domain" description="Sushi" evidence="10">
    <location>
        <begin position="521"/>
        <end position="579"/>
    </location>
</feature>
<comment type="caution">
    <text evidence="11">The sequence shown here is derived from an EMBL/GenBank/DDBJ whole genome shotgun (WGS) entry which is preliminary data.</text>
</comment>
<dbReference type="CDD" id="cd00033">
    <property type="entry name" value="CCP"/>
    <property type="match status" value="7"/>
</dbReference>
<evidence type="ECO:0000256" key="1">
    <source>
        <dbReference type="ARBA" id="ARBA00004613"/>
    </source>
</evidence>
<dbReference type="InParanoid" id="A0A7J8BLK9"/>
<feature type="domain" description="Sushi" evidence="10">
    <location>
        <begin position="272"/>
        <end position="329"/>
    </location>
</feature>
<dbReference type="Gene3D" id="2.10.70.10">
    <property type="entry name" value="Complement Module, domain 1"/>
    <property type="match status" value="10"/>
</dbReference>
<dbReference type="Pfam" id="PF00084">
    <property type="entry name" value="Sushi"/>
    <property type="match status" value="8"/>
</dbReference>
<protein>
    <submittedName>
        <fullName evidence="11">Coagulation factor XIII B chain</fullName>
    </submittedName>
</protein>
<feature type="signal peptide" evidence="9">
    <location>
        <begin position="1"/>
        <end position="20"/>
    </location>
</feature>
<evidence type="ECO:0000256" key="6">
    <source>
        <dbReference type="ARBA" id="ARBA00023157"/>
    </source>
</evidence>
<evidence type="ECO:0000256" key="9">
    <source>
        <dbReference type="SAM" id="SignalP"/>
    </source>
</evidence>
<evidence type="ECO:0000313" key="11">
    <source>
        <dbReference type="EMBL" id="KAF6399733.1"/>
    </source>
</evidence>
<dbReference type="FunFam" id="2.10.70.10:FF:000054">
    <property type="entry name" value="Complement inhibitory factor H"/>
    <property type="match status" value="1"/>
</dbReference>
<feature type="domain" description="Sushi" evidence="10">
    <location>
        <begin position="89"/>
        <end position="148"/>
    </location>
</feature>
<evidence type="ECO:0000256" key="2">
    <source>
        <dbReference type="ARBA" id="ARBA00022525"/>
    </source>
</evidence>
<dbReference type="SUPFAM" id="SSF57535">
    <property type="entry name" value="Complement control module/SCR domain"/>
    <property type="match status" value="10"/>
</dbReference>
<dbReference type="OrthoDB" id="9984531at2759"/>
<dbReference type="InterPro" id="IPR000436">
    <property type="entry name" value="Sushi_SCR_CCP_dom"/>
</dbReference>
<dbReference type="InterPro" id="IPR051503">
    <property type="entry name" value="ComplSys_Reg/VirEntry_Med"/>
</dbReference>
<dbReference type="PROSITE" id="PS50923">
    <property type="entry name" value="SUSHI"/>
    <property type="match status" value="7"/>
</dbReference>
<dbReference type="FunFam" id="2.10.70.10:FF:000060">
    <property type="entry name" value="Complement inhibitory factor H"/>
    <property type="match status" value="1"/>
</dbReference>
<accession>A0A7J8BLK9</accession>
<evidence type="ECO:0000256" key="4">
    <source>
        <dbReference type="ARBA" id="ARBA00022729"/>
    </source>
</evidence>
<feature type="chain" id="PRO_5029458915" evidence="9">
    <location>
        <begin position="21"/>
        <end position="660"/>
    </location>
</feature>
<dbReference type="EMBL" id="JACASF010000023">
    <property type="protein sequence ID" value="KAF6399733.1"/>
    <property type="molecule type" value="Genomic_DNA"/>
</dbReference>
<feature type="domain" description="Sushi" evidence="10">
    <location>
        <begin position="393"/>
        <end position="451"/>
    </location>
</feature>
<dbReference type="GO" id="GO:0005576">
    <property type="term" value="C:extracellular region"/>
    <property type="evidence" value="ECO:0007669"/>
    <property type="project" value="UniProtKB-SubCell"/>
</dbReference>
<evidence type="ECO:0000259" key="10">
    <source>
        <dbReference type="PROSITE" id="PS50923"/>
    </source>
</evidence>
<comment type="subcellular location">
    <subcellularLocation>
        <location evidence="1">Secreted</location>
    </subcellularLocation>
</comment>
<keyword evidence="12" id="KW-1185">Reference proteome</keyword>
<organism evidence="11 12">
    <name type="scientific">Molossus molossus</name>
    <name type="common">Pallas' mastiff bat</name>
    <name type="synonym">Vespertilio molossus</name>
    <dbReference type="NCBI Taxonomy" id="27622"/>
    <lineage>
        <taxon>Eukaryota</taxon>
        <taxon>Metazoa</taxon>
        <taxon>Chordata</taxon>
        <taxon>Craniata</taxon>
        <taxon>Vertebrata</taxon>
        <taxon>Euteleostomi</taxon>
        <taxon>Mammalia</taxon>
        <taxon>Eutheria</taxon>
        <taxon>Laurasiatheria</taxon>
        <taxon>Chiroptera</taxon>
        <taxon>Yangochiroptera</taxon>
        <taxon>Molossidae</taxon>
        <taxon>Molossus</taxon>
    </lineage>
</organism>
<keyword evidence="6 8" id="KW-1015">Disulfide bond</keyword>
<name>A0A7J8BLK9_MOLMO</name>